<dbReference type="Proteomes" id="UP000604825">
    <property type="component" value="Unassembled WGS sequence"/>
</dbReference>
<evidence type="ECO:0000256" key="1">
    <source>
        <dbReference type="SAM" id="Phobius"/>
    </source>
</evidence>
<dbReference type="AlphaFoldDB" id="A0A811PD68"/>
<keyword evidence="1" id="KW-0812">Transmembrane</keyword>
<protein>
    <submittedName>
        <fullName evidence="3">Uncharacterized protein</fullName>
    </submittedName>
</protein>
<accession>A0A811PD68</accession>
<comment type="caution">
    <text evidence="3">The sequence shown here is derived from an EMBL/GenBank/DDBJ whole genome shotgun (WGS) entry which is preliminary data.</text>
</comment>
<dbReference type="InterPro" id="IPR009424">
    <property type="entry name" value="AGP16/20/22/41"/>
</dbReference>
<evidence type="ECO:0000256" key="2">
    <source>
        <dbReference type="SAM" id="SignalP"/>
    </source>
</evidence>
<dbReference type="EMBL" id="CAJGYO010000006">
    <property type="protein sequence ID" value="CAD6237060.1"/>
    <property type="molecule type" value="Genomic_DNA"/>
</dbReference>
<evidence type="ECO:0000313" key="3">
    <source>
        <dbReference type="EMBL" id="CAD6237060.1"/>
    </source>
</evidence>
<feature type="chain" id="PRO_5032597359" evidence="2">
    <location>
        <begin position="29"/>
        <end position="66"/>
    </location>
</feature>
<name>A0A811PD68_9POAL</name>
<evidence type="ECO:0000313" key="4">
    <source>
        <dbReference type="Proteomes" id="UP000604825"/>
    </source>
</evidence>
<reference evidence="3" key="1">
    <citation type="submission" date="2020-10" db="EMBL/GenBank/DDBJ databases">
        <authorList>
            <person name="Han B."/>
            <person name="Lu T."/>
            <person name="Zhao Q."/>
            <person name="Huang X."/>
            <person name="Zhao Y."/>
        </authorList>
    </citation>
    <scope>NUCLEOTIDE SEQUENCE</scope>
</reference>
<feature type="transmembrane region" description="Helical" evidence="1">
    <location>
        <begin position="44"/>
        <end position="65"/>
    </location>
</feature>
<feature type="signal peptide" evidence="2">
    <location>
        <begin position="1"/>
        <end position="28"/>
    </location>
</feature>
<keyword evidence="1" id="KW-1133">Transmembrane helix</keyword>
<keyword evidence="4" id="KW-1185">Reference proteome</keyword>
<sequence>MRPQALALALASFLAAALLCLCAAAAAASPVSVAGKFAMEGMGMVVDQGIDHFLVLAAVFVMCLFR</sequence>
<organism evidence="3 4">
    <name type="scientific">Miscanthus lutarioriparius</name>
    <dbReference type="NCBI Taxonomy" id="422564"/>
    <lineage>
        <taxon>Eukaryota</taxon>
        <taxon>Viridiplantae</taxon>
        <taxon>Streptophyta</taxon>
        <taxon>Embryophyta</taxon>
        <taxon>Tracheophyta</taxon>
        <taxon>Spermatophyta</taxon>
        <taxon>Magnoliopsida</taxon>
        <taxon>Liliopsida</taxon>
        <taxon>Poales</taxon>
        <taxon>Poaceae</taxon>
        <taxon>PACMAD clade</taxon>
        <taxon>Panicoideae</taxon>
        <taxon>Andropogonodae</taxon>
        <taxon>Andropogoneae</taxon>
        <taxon>Saccharinae</taxon>
        <taxon>Miscanthus</taxon>
    </lineage>
</organism>
<dbReference type="OrthoDB" id="692597at2759"/>
<keyword evidence="2" id="KW-0732">Signal</keyword>
<gene>
    <name evidence="3" type="ORF">NCGR_LOCUS24773</name>
</gene>
<dbReference type="Pfam" id="PF06376">
    <property type="entry name" value="AGP"/>
    <property type="match status" value="1"/>
</dbReference>
<proteinExistence type="predicted"/>
<keyword evidence="1" id="KW-0472">Membrane</keyword>